<keyword evidence="2" id="KW-1185">Reference proteome</keyword>
<dbReference type="RefSeq" id="WP_013490536.1">
    <property type="nucleotide sequence ID" value="NC_014829.1"/>
</dbReference>
<dbReference type="KEGG" id="bco:Bcell_3973"/>
<accession>E6TWE3</accession>
<protein>
    <submittedName>
        <fullName evidence="1">Uncharacterized protein</fullName>
    </submittedName>
</protein>
<gene>
    <name evidence="1" type="ordered locus">Bcell_3973</name>
</gene>
<evidence type="ECO:0000313" key="1">
    <source>
        <dbReference type="EMBL" id="ADU32206.1"/>
    </source>
</evidence>
<dbReference type="HOGENOM" id="CLU_3058381_0_0_9"/>
<proteinExistence type="predicted"/>
<reference evidence="1" key="1">
    <citation type="submission" date="2010-12" db="EMBL/GenBank/DDBJ databases">
        <title>Complete sequence of Bacillus cellulosilyticus DSM 2522.</title>
        <authorList>
            <consortium name="US DOE Joint Genome Institute"/>
            <person name="Lucas S."/>
            <person name="Copeland A."/>
            <person name="Lapidus A."/>
            <person name="Cheng J.-F."/>
            <person name="Bruce D."/>
            <person name="Goodwin L."/>
            <person name="Pitluck S."/>
            <person name="Chertkov O."/>
            <person name="Detter J.C."/>
            <person name="Han C."/>
            <person name="Tapia R."/>
            <person name="Land M."/>
            <person name="Hauser L."/>
            <person name="Jeffries C."/>
            <person name="Kyrpides N."/>
            <person name="Ivanova N."/>
            <person name="Mikhailova N."/>
            <person name="Brumm P."/>
            <person name="Mead D."/>
            <person name="Woyke T."/>
        </authorList>
    </citation>
    <scope>NUCLEOTIDE SEQUENCE [LARGE SCALE GENOMIC DNA]</scope>
    <source>
        <strain evidence="1">DSM 2522</strain>
    </source>
</reference>
<dbReference type="Proteomes" id="UP000001401">
    <property type="component" value="Chromosome"/>
</dbReference>
<organism evidence="1 2">
    <name type="scientific">Evansella cellulosilytica (strain ATCC 21833 / DSM 2522 / FERM P-1141 / JCM 9156 / N-4)</name>
    <name type="common">Bacillus cellulosilyticus</name>
    <dbReference type="NCBI Taxonomy" id="649639"/>
    <lineage>
        <taxon>Bacteria</taxon>
        <taxon>Bacillati</taxon>
        <taxon>Bacillota</taxon>
        <taxon>Bacilli</taxon>
        <taxon>Bacillales</taxon>
        <taxon>Bacillaceae</taxon>
        <taxon>Evansella</taxon>
    </lineage>
</organism>
<dbReference type="STRING" id="649639.Bcell_3973"/>
<evidence type="ECO:0000313" key="2">
    <source>
        <dbReference type="Proteomes" id="UP000001401"/>
    </source>
</evidence>
<dbReference type="EMBL" id="CP002394">
    <property type="protein sequence ID" value="ADU32206.1"/>
    <property type="molecule type" value="Genomic_DNA"/>
</dbReference>
<sequence length="53" mass="6381">MDEQSQIHNIIDNRGEEHELMLIITTISSIMTFKRIKKLEQYRKKLKGSFKPY</sequence>
<name>E6TWE3_EVAC2</name>
<dbReference type="AlphaFoldDB" id="E6TWE3"/>